<evidence type="ECO:0000256" key="2">
    <source>
        <dbReference type="ARBA" id="ARBA00011900"/>
    </source>
</evidence>
<evidence type="ECO:0000256" key="1">
    <source>
        <dbReference type="ARBA" id="ARBA00006594"/>
    </source>
</evidence>
<dbReference type="InterPro" id="IPR002295">
    <property type="entry name" value="N4/N6-MTase_EcoPI_Mod-like"/>
</dbReference>
<accession>A0ABS0EN52</accession>
<evidence type="ECO:0000313" key="9">
    <source>
        <dbReference type="Proteomes" id="UP000611215"/>
    </source>
</evidence>
<dbReference type="EMBL" id="JADOET010000026">
    <property type="protein sequence ID" value="MBF8151561.1"/>
    <property type="molecule type" value="Genomic_DNA"/>
</dbReference>
<dbReference type="PROSITE" id="PS00092">
    <property type="entry name" value="N6_MTASE"/>
    <property type="match status" value="1"/>
</dbReference>
<dbReference type="RefSeq" id="WP_195872813.1">
    <property type="nucleotide sequence ID" value="NZ_JADOET010000026.1"/>
</dbReference>
<comment type="catalytic activity">
    <reaction evidence="6">
        <text>a 2'-deoxyadenosine in DNA + S-adenosyl-L-methionine = an N(6)-methyl-2'-deoxyadenosine in DNA + S-adenosyl-L-homocysteine + H(+)</text>
        <dbReference type="Rhea" id="RHEA:15197"/>
        <dbReference type="Rhea" id="RHEA-COMP:12418"/>
        <dbReference type="Rhea" id="RHEA-COMP:12419"/>
        <dbReference type="ChEBI" id="CHEBI:15378"/>
        <dbReference type="ChEBI" id="CHEBI:57856"/>
        <dbReference type="ChEBI" id="CHEBI:59789"/>
        <dbReference type="ChEBI" id="CHEBI:90615"/>
        <dbReference type="ChEBI" id="CHEBI:90616"/>
        <dbReference type="EC" id="2.1.1.72"/>
    </reaction>
</comment>
<evidence type="ECO:0000256" key="4">
    <source>
        <dbReference type="ARBA" id="ARBA00022679"/>
    </source>
</evidence>
<dbReference type="InterPro" id="IPR002941">
    <property type="entry name" value="DNA_methylase_N4/N6"/>
</dbReference>
<dbReference type="SUPFAM" id="SSF53335">
    <property type="entry name" value="S-adenosyl-L-methionine-dependent methyltransferases"/>
    <property type="match status" value="1"/>
</dbReference>
<keyword evidence="9" id="KW-1185">Reference proteome</keyword>
<evidence type="ECO:0000256" key="3">
    <source>
        <dbReference type="ARBA" id="ARBA00022603"/>
    </source>
</evidence>
<evidence type="ECO:0000259" key="7">
    <source>
        <dbReference type="Pfam" id="PF01555"/>
    </source>
</evidence>
<feature type="domain" description="DNA methylase N-4/N-6" evidence="7">
    <location>
        <begin position="128"/>
        <end position="205"/>
    </location>
</feature>
<dbReference type="InterPro" id="IPR002052">
    <property type="entry name" value="DNA_methylase_N6_adenine_CS"/>
</dbReference>
<keyword evidence="5" id="KW-0949">S-adenosyl-L-methionine</keyword>
<evidence type="ECO:0000256" key="6">
    <source>
        <dbReference type="ARBA" id="ARBA00047942"/>
    </source>
</evidence>
<gene>
    <name evidence="8" type="ORF">ITJ86_16790</name>
</gene>
<proteinExistence type="inferred from homology"/>
<sequence>MREYLNITNEDNLDLMKRFEDNHFDLAIVDPPYGLDLANMNMGIGKSKKASKAKNRKWKNKDWDKNTPTEEYFKELFRVSKNQIIWGGNYFDLPPCKHYLIWDKEIPNGLSFADCEFAWTSFDKAPRIFRYSAYLDKKTKFHPTQKPKTLYQYILTNYAKEGFKVLDTHLGSGNIAIALDGVNKIEKMNLTLDACEIDKEYFDKATNSIIENTKWNSLF</sequence>
<dbReference type="Gene3D" id="3.40.50.150">
    <property type="entry name" value="Vaccinia Virus protein VP39"/>
    <property type="match status" value="1"/>
</dbReference>
<name>A0ABS0EN52_9FLAO</name>
<dbReference type="Pfam" id="PF01555">
    <property type="entry name" value="N6_N4_Mtase"/>
    <property type="match status" value="1"/>
</dbReference>
<organism evidence="8 9">
    <name type="scientific">Winogradskyella marina</name>
    <dbReference type="NCBI Taxonomy" id="2785530"/>
    <lineage>
        <taxon>Bacteria</taxon>
        <taxon>Pseudomonadati</taxon>
        <taxon>Bacteroidota</taxon>
        <taxon>Flavobacteriia</taxon>
        <taxon>Flavobacteriales</taxon>
        <taxon>Flavobacteriaceae</taxon>
        <taxon>Winogradskyella</taxon>
    </lineage>
</organism>
<keyword evidence="3" id="KW-0489">Methyltransferase</keyword>
<protein>
    <recommendedName>
        <fullName evidence="2">site-specific DNA-methyltransferase (adenine-specific)</fullName>
        <ecNumber evidence="2">2.1.1.72</ecNumber>
    </recommendedName>
</protein>
<dbReference type="Proteomes" id="UP000611215">
    <property type="component" value="Unassembled WGS sequence"/>
</dbReference>
<comment type="caution">
    <text evidence="8">The sequence shown here is derived from an EMBL/GenBank/DDBJ whole genome shotgun (WGS) entry which is preliminary data.</text>
</comment>
<dbReference type="PRINTS" id="PR00506">
    <property type="entry name" value="D21N6MTFRASE"/>
</dbReference>
<reference evidence="8 9" key="1">
    <citation type="submission" date="2020-11" db="EMBL/GenBank/DDBJ databases">
        <title>Winogradskyella marina sp. nov., isolated from marine sediment.</title>
        <authorList>
            <person name="Bo J."/>
            <person name="Wang S."/>
            <person name="Song X."/>
            <person name="Du Z."/>
        </authorList>
    </citation>
    <scope>NUCLEOTIDE SEQUENCE [LARGE SCALE GENOMIC DNA]</scope>
    <source>
        <strain evidence="8 9">F6397</strain>
    </source>
</reference>
<evidence type="ECO:0000256" key="5">
    <source>
        <dbReference type="ARBA" id="ARBA00022691"/>
    </source>
</evidence>
<dbReference type="EC" id="2.1.1.72" evidence="2"/>
<comment type="similarity">
    <text evidence="1">Belongs to the N(4)/N(6)-methyltransferase family.</text>
</comment>
<dbReference type="InterPro" id="IPR029063">
    <property type="entry name" value="SAM-dependent_MTases_sf"/>
</dbReference>
<keyword evidence="4" id="KW-0808">Transferase</keyword>
<evidence type="ECO:0000313" key="8">
    <source>
        <dbReference type="EMBL" id="MBF8151561.1"/>
    </source>
</evidence>